<sequence>MNEMRGAAVQAGVEPGGRTQASILEQALRQDFINGRFEAGAKLRLRELAARYGAGVIPLREALSRLCASGFVVAVDQKGFRVAELSEDDLRDITLARQQIESLALREAIARADPAWEAEVVAALHRLKRIDITVPGTDRHMSPDWEKAHVEFHATLMKGCASAWLQRFSAQLRDQTARYRYLSLAVASPGRGSEVRREHLDIVDAILAGDAEQACQALTRHYQTTADLVLAHMGAGAARPVTRSNKASPAAGHA</sequence>
<accession>A0ABV8NVW5</accession>
<dbReference type="PANTHER" id="PTHR43537:SF20">
    <property type="entry name" value="HTH-TYPE TRANSCRIPTIONAL REPRESSOR GLAR"/>
    <property type="match status" value="1"/>
</dbReference>
<dbReference type="PANTHER" id="PTHR43537">
    <property type="entry name" value="TRANSCRIPTIONAL REGULATOR, GNTR FAMILY"/>
    <property type="match status" value="1"/>
</dbReference>
<evidence type="ECO:0000313" key="5">
    <source>
        <dbReference type="EMBL" id="MFC4199944.1"/>
    </source>
</evidence>
<organism evidence="5 6">
    <name type="scientific">Candidimonas humi</name>
    <dbReference type="NCBI Taxonomy" id="683355"/>
    <lineage>
        <taxon>Bacteria</taxon>
        <taxon>Pseudomonadati</taxon>
        <taxon>Pseudomonadota</taxon>
        <taxon>Betaproteobacteria</taxon>
        <taxon>Burkholderiales</taxon>
        <taxon>Alcaligenaceae</taxon>
        <taxon>Candidimonas</taxon>
    </lineage>
</organism>
<feature type="domain" description="HTH gntR-type" evidence="4">
    <location>
        <begin position="18"/>
        <end position="85"/>
    </location>
</feature>
<dbReference type="PROSITE" id="PS50949">
    <property type="entry name" value="HTH_GNTR"/>
    <property type="match status" value="1"/>
</dbReference>
<protein>
    <submittedName>
        <fullName evidence="5">GntR family transcriptional regulator</fullName>
    </submittedName>
</protein>
<dbReference type="Pfam" id="PF07729">
    <property type="entry name" value="FCD"/>
    <property type="match status" value="1"/>
</dbReference>
<dbReference type="SMART" id="SM00345">
    <property type="entry name" value="HTH_GNTR"/>
    <property type="match status" value="1"/>
</dbReference>
<evidence type="ECO:0000313" key="6">
    <source>
        <dbReference type="Proteomes" id="UP001595848"/>
    </source>
</evidence>
<reference evidence="6" key="1">
    <citation type="journal article" date="2019" name="Int. J. Syst. Evol. Microbiol.">
        <title>The Global Catalogue of Microorganisms (GCM) 10K type strain sequencing project: providing services to taxonomists for standard genome sequencing and annotation.</title>
        <authorList>
            <consortium name="The Broad Institute Genomics Platform"/>
            <consortium name="The Broad Institute Genome Sequencing Center for Infectious Disease"/>
            <person name="Wu L."/>
            <person name="Ma J."/>
        </authorList>
    </citation>
    <scope>NUCLEOTIDE SEQUENCE [LARGE SCALE GENOMIC DNA]</scope>
    <source>
        <strain evidence="6">LMG 24813</strain>
    </source>
</reference>
<proteinExistence type="predicted"/>
<dbReference type="EMBL" id="JBHSBV010000001">
    <property type="protein sequence ID" value="MFC4199944.1"/>
    <property type="molecule type" value="Genomic_DNA"/>
</dbReference>
<evidence type="ECO:0000256" key="2">
    <source>
        <dbReference type="ARBA" id="ARBA00023125"/>
    </source>
</evidence>
<evidence type="ECO:0000259" key="4">
    <source>
        <dbReference type="PROSITE" id="PS50949"/>
    </source>
</evidence>
<dbReference type="InterPro" id="IPR011711">
    <property type="entry name" value="GntR_C"/>
</dbReference>
<keyword evidence="2" id="KW-0238">DNA-binding</keyword>
<gene>
    <name evidence="5" type="ORF">ACFOY1_03165</name>
</gene>
<keyword evidence="3" id="KW-0804">Transcription</keyword>
<evidence type="ECO:0000256" key="1">
    <source>
        <dbReference type="ARBA" id="ARBA00023015"/>
    </source>
</evidence>
<dbReference type="InterPro" id="IPR000524">
    <property type="entry name" value="Tscrpt_reg_HTH_GntR"/>
</dbReference>
<comment type="caution">
    <text evidence="5">The sequence shown here is derived from an EMBL/GenBank/DDBJ whole genome shotgun (WGS) entry which is preliminary data.</text>
</comment>
<dbReference type="Pfam" id="PF00392">
    <property type="entry name" value="GntR"/>
    <property type="match status" value="1"/>
</dbReference>
<keyword evidence="6" id="KW-1185">Reference proteome</keyword>
<dbReference type="Proteomes" id="UP001595848">
    <property type="component" value="Unassembled WGS sequence"/>
</dbReference>
<dbReference type="SMART" id="SM00895">
    <property type="entry name" value="FCD"/>
    <property type="match status" value="1"/>
</dbReference>
<keyword evidence="1" id="KW-0805">Transcription regulation</keyword>
<dbReference type="RefSeq" id="WP_217966388.1">
    <property type="nucleotide sequence ID" value="NZ_JAHTBN010000013.1"/>
</dbReference>
<name>A0ABV8NVW5_9BURK</name>
<evidence type="ECO:0000256" key="3">
    <source>
        <dbReference type="ARBA" id="ARBA00023163"/>
    </source>
</evidence>